<dbReference type="EMBL" id="VLLF01000005">
    <property type="protein sequence ID" value="TWI87250.1"/>
    <property type="molecule type" value="Genomic_DNA"/>
</dbReference>
<dbReference type="Proteomes" id="UP000320593">
    <property type="component" value="Unassembled WGS sequence"/>
</dbReference>
<dbReference type="AlphaFoldDB" id="A0A562T379"/>
<dbReference type="CDD" id="cd03674">
    <property type="entry name" value="NUDIX_Hydrolase"/>
    <property type="match status" value="1"/>
</dbReference>
<evidence type="ECO:0000259" key="1">
    <source>
        <dbReference type="PROSITE" id="PS51462"/>
    </source>
</evidence>
<reference evidence="2 3" key="1">
    <citation type="submission" date="2019-07" db="EMBL/GenBank/DDBJ databases">
        <title>Genomic Encyclopedia of Archaeal and Bacterial Type Strains, Phase II (KMG-II): from individual species to whole genera.</title>
        <authorList>
            <person name="Goeker M."/>
        </authorList>
    </citation>
    <scope>NUCLEOTIDE SEQUENCE [LARGE SCALE GENOMIC DNA]</scope>
    <source>
        <strain evidence="2 3">ATCC BAA-252</strain>
    </source>
</reference>
<dbReference type="InterPro" id="IPR000086">
    <property type="entry name" value="NUDIX_hydrolase_dom"/>
</dbReference>
<dbReference type="Gene3D" id="3.90.79.10">
    <property type="entry name" value="Nucleoside Triphosphate Pyrophosphohydrolase"/>
    <property type="match status" value="1"/>
</dbReference>
<gene>
    <name evidence="2" type="ORF">JM93_02490</name>
</gene>
<protein>
    <submittedName>
        <fullName evidence="2">ADP-ribose pyrophosphatase YjhB (NUDIX family)</fullName>
    </submittedName>
</protein>
<feature type="domain" description="Nudix hydrolase" evidence="1">
    <location>
        <begin position="59"/>
        <end position="192"/>
    </location>
</feature>
<dbReference type="Pfam" id="PF00293">
    <property type="entry name" value="NUDIX"/>
    <property type="match status" value="1"/>
</dbReference>
<sequence length="194" mass="22249">MDKLLNLARLQKQKDMFREIEIPYCGIFRPENDRDFKFALNTRKFIQQNDDAFSRSKRAGHITASSFILDETGEHVLLTHHAKLGCWLQLGGHCDGVRDAQFVALKEAREESGLSSVRLLSSGIFDVDVHDIPANSEMPKHKHFDVRFLMTADRGEVLRPTSESKELRWVPRRCLARFTDKLSVLILNQKLVAS</sequence>
<name>A0A562T379_9HYPH</name>
<dbReference type="PROSITE" id="PS51462">
    <property type="entry name" value="NUDIX"/>
    <property type="match status" value="1"/>
</dbReference>
<dbReference type="InterPro" id="IPR015797">
    <property type="entry name" value="NUDIX_hydrolase-like_dom_sf"/>
</dbReference>
<accession>A0A562T379</accession>
<evidence type="ECO:0000313" key="3">
    <source>
        <dbReference type="Proteomes" id="UP000320593"/>
    </source>
</evidence>
<comment type="caution">
    <text evidence="2">The sequence shown here is derived from an EMBL/GenBank/DDBJ whole genome shotgun (WGS) entry which is preliminary data.</text>
</comment>
<dbReference type="RefSeq" id="WP_208995133.1">
    <property type="nucleotide sequence ID" value="NZ_SMLY01000082.1"/>
</dbReference>
<dbReference type="SUPFAM" id="SSF55811">
    <property type="entry name" value="Nudix"/>
    <property type="match status" value="1"/>
</dbReference>
<organism evidence="2 3">
    <name type="scientific">Roseibium hamelinense</name>
    <dbReference type="NCBI Taxonomy" id="150831"/>
    <lineage>
        <taxon>Bacteria</taxon>
        <taxon>Pseudomonadati</taxon>
        <taxon>Pseudomonadota</taxon>
        <taxon>Alphaproteobacteria</taxon>
        <taxon>Hyphomicrobiales</taxon>
        <taxon>Stappiaceae</taxon>
        <taxon>Roseibium</taxon>
    </lineage>
</organism>
<proteinExistence type="predicted"/>
<dbReference type="GO" id="GO:0003824">
    <property type="term" value="F:catalytic activity"/>
    <property type="evidence" value="ECO:0007669"/>
    <property type="project" value="UniProtKB-ARBA"/>
</dbReference>
<evidence type="ECO:0000313" key="2">
    <source>
        <dbReference type="EMBL" id="TWI87250.1"/>
    </source>
</evidence>
<keyword evidence="3" id="KW-1185">Reference proteome</keyword>